<feature type="domain" description="SLH" evidence="3">
    <location>
        <begin position="97"/>
        <end position="160"/>
    </location>
</feature>
<protein>
    <submittedName>
        <fullName evidence="4">S-layer protein</fullName>
    </submittedName>
</protein>
<sequence length="975" mass="102438">MKQLRRKSNKFLSLVLGLSLLVSSAVGSFAAPAQASAESAAKANSLQQHWAGAVLKEWQDKGYIKGDEQGNLQPDGKVTRAQLAALINRSFQLEESKTVSYSDVKAEAWYYKDVAKAAAKGYMKGYEDGTFKPDAKVSRQELAVILTSLLGLKPSDATNSFKDTANSPAWSKGAIGAVANSGLMKGNDGKFNPLAPATRAEVVSVLDRALKQSAAQTIVTYDKAGSYGPSAGTETVKGSVHITTADVTLNNLIIEGDLLLGEGIGEGDVTLNNVTVKGSVTVEGGGKNSIHVVDSVLITVIVNKKDGSVRIVAEGNSVVSQVTLQSGAILEEAGLSGSGFQDLILSEQIPAGAEVSLAGQFETVDVVATSLNINLTSGSIGELSIGDQAAGNNIQIGASALISSLILNAATNVGGRGSIGHATINAPGSTLAQRPGIISYNNNSSANIGGQLSSGSTGNSSGSGSSNSGNNGGGSTQPERNHLIVTNGKVSLKFISTVSGLELADLNVAATVAGDAVSLENVAFDSLANELSFDPLSLEEHYGKQLVVEVTPQEGVTKFSGTLSGSVRLEGFAGTIVDVDDQPVADMTIKFRRGLANTNGAVAATVVTDQNGRYLVNLPAGVYTGELNKAGFIKGYVVGVSVSDTFNQNEDATAIKVPESGELRIVLTWGEKPRDEDSHLIGPTPAGGNFHTWYGDKEHRFNGELYADLDHDDVDSYGPETTTIRKRVDGIYTFYVHNYSRNGYDGKETLRKSTAKVEVYDATGNPLATYHIPTGEGTELYWHVFDMKIEGTNIEFIDKNLLVDTAPSGSVSEPSAEYALLQQEKNKLASVTTVTYDVQLDSALSLTVPGEALLADTQLKILNVSPVSVTDDVYLVKSLDESELLFAQYNNSGETARYNVEVELTRGSLAITGWISVAVPTLDVLLNEAKDSAEALGRPELAGEIQAVEDALGNGVDEMVKIAALQSLLDALANL</sequence>
<dbReference type="OrthoDB" id="185675at2"/>
<evidence type="ECO:0000256" key="2">
    <source>
        <dbReference type="SAM" id="SignalP"/>
    </source>
</evidence>
<dbReference type="PROSITE" id="PS51272">
    <property type="entry name" value="SLH"/>
    <property type="match status" value="3"/>
</dbReference>
<keyword evidence="2" id="KW-0732">Signal</keyword>
<evidence type="ECO:0000259" key="3">
    <source>
        <dbReference type="PROSITE" id="PS51272"/>
    </source>
</evidence>
<feature type="signal peptide" evidence="2">
    <location>
        <begin position="1"/>
        <end position="30"/>
    </location>
</feature>
<dbReference type="RefSeq" id="WP_155612583.1">
    <property type="nucleotide sequence ID" value="NZ_WNZW01000010.1"/>
</dbReference>
<feature type="compositionally biased region" description="Low complexity" evidence="1">
    <location>
        <begin position="449"/>
        <end position="469"/>
    </location>
</feature>
<dbReference type="AlphaFoldDB" id="A0A7X2Z5K4"/>
<reference evidence="4 5" key="1">
    <citation type="submission" date="2019-11" db="EMBL/GenBank/DDBJ databases">
        <title>Draft genome sequences of five Paenibacillus species of dairy origin.</title>
        <authorList>
            <person name="Olajide A.M."/>
            <person name="Chen S."/>
            <person name="Lapointe G."/>
        </authorList>
    </citation>
    <scope>NUCLEOTIDE SEQUENCE [LARGE SCALE GENOMIC DNA]</scope>
    <source>
        <strain evidence="4 5">12CR55</strain>
    </source>
</reference>
<dbReference type="SUPFAM" id="SSF49464">
    <property type="entry name" value="Carboxypeptidase regulatory domain-like"/>
    <property type="match status" value="1"/>
</dbReference>
<dbReference type="InterPro" id="IPR008969">
    <property type="entry name" value="CarboxyPept-like_regulatory"/>
</dbReference>
<dbReference type="PANTHER" id="PTHR43308">
    <property type="entry name" value="OUTER MEMBRANE PROTEIN ALPHA-RELATED"/>
    <property type="match status" value="1"/>
</dbReference>
<feature type="region of interest" description="Disordered" evidence="1">
    <location>
        <begin position="449"/>
        <end position="480"/>
    </location>
</feature>
<gene>
    <name evidence="4" type="ORF">GNP95_19775</name>
</gene>
<feature type="domain" description="SLH" evidence="3">
    <location>
        <begin position="38"/>
        <end position="96"/>
    </location>
</feature>
<dbReference type="Proteomes" id="UP000447876">
    <property type="component" value="Unassembled WGS sequence"/>
</dbReference>
<dbReference type="InterPro" id="IPR051465">
    <property type="entry name" value="Cell_Envelope_Struct_Comp"/>
</dbReference>
<feature type="domain" description="SLH" evidence="3">
    <location>
        <begin position="161"/>
        <end position="220"/>
    </location>
</feature>
<name>A0A7X2Z5K4_9BACL</name>
<dbReference type="InterPro" id="IPR001119">
    <property type="entry name" value="SLH_dom"/>
</dbReference>
<organism evidence="4 5">
    <name type="scientific">Paenibacillus woosongensis</name>
    <dbReference type="NCBI Taxonomy" id="307580"/>
    <lineage>
        <taxon>Bacteria</taxon>
        <taxon>Bacillati</taxon>
        <taxon>Bacillota</taxon>
        <taxon>Bacilli</taxon>
        <taxon>Bacillales</taxon>
        <taxon>Paenibacillaceae</taxon>
        <taxon>Paenibacillus</taxon>
    </lineage>
</organism>
<dbReference type="Pfam" id="PF00395">
    <property type="entry name" value="SLH"/>
    <property type="match status" value="3"/>
</dbReference>
<evidence type="ECO:0000313" key="5">
    <source>
        <dbReference type="Proteomes" id="UP000447876"/>
    </source>
</evidence>
<dbReference type="EMBL" id="WNZW01000010">
    <property type="protein sequence ID" value="MUG47209.1"/>
    <property type="molecule type" value="Genomic_DNA"/>
</dbReference>
<dbReference type="PANTHER" id="PTHR43308:SF5">
    <property type="entry name" value="S-LAYER PROTEIN _ PEPTIDOGLYCAN ENDO-BETA-N-ACETYLGLUCOSAMINIDASE"/>
    <property type="match status" value="1"/>
</dbReference>
<evidence type="ECO:0000313" key="4">
    <source>
        <dbReference type="EMBL" id="MUG47209.1"/>
    </source>
</evidence>
<accession>A0A7X2Z5K4</accession>
<feature type="chain" id="PRO_5031298689" evidence="2">
    <location>
        <begin position="31"/>
        <end position="975"/>
    </location>
</feature>
<dbReference type="Gene3D" id="2.60.40.1120">
    <property type="entry name" value="Carboxypeptidase-like, regulatory domain"/>
    <property type="match status" value="1"/>
</dbReference>
<comment type="caution">
    <text evidence="4">The sequence shown here is derived from an EMBL/GenBank/DDBJ whole genome shotgun (WGS) entry which is preliminary data.</text>
</comment>
<proteinExistence type="predicted"/>
<evidence type="ECO:0000256" key="1">
    <source>
        <dbReference type="SAM" id="MobiDB-lite"/>
    </source>
</evidence>